<keyword evidence="2" id="KW-1133">Transmembrane helix</keyword>
<comment type="caution">
    <text evidence="3">The sequence shown here is derived from an EMBL/GenBank/DDBJ whole genome shotgun (WGS) entry which is preliminary data.</text>
</comment>
<evidence type="ECO:0000313" key="4">
    <source>
        <dbReference type="Proteomes" id="UP000567179"/>
    </source>
</evidence>
<dbReference type="EMBL" id="JAACJJ010000030">
    <property type="protein sequence ID" value="KAF5318724.1"/>
    <property type="molecule type" value="Genomic_DNA"/>
</dbReference>
<proteinExistence type="predicted"/>
<gene>
    <name evidence="3" type="ORF">D9619_011026</name>
</gene>
<reference evidence="3 4" key="1">
    <citation type="journal article" date="2020" name="ISME J.">
        <title>Uncovering the hidden diversity of litter-decomposition mechanisms in mushroom-forming fungi.</title>
        <authorList>
            <person name="Floudas D."/>
            <person name="Bentzer J."/>
            <person name="Ahren D."/>
            <person name="Johansson T."/>
            <person name="Persson P."/>
            <person name="Tunlid A."/>
        </authorList>
    </citation>
    <scope>NUCLEOTIDE SEQUENCE [LARGE SCALE GENOMIC DNA]</scope>
    <source>
        <strain evidence="3 4">CBS 101986</strain>
    </source>
</reference>
<keyword evidence="2" id="KW-0472">Membrane</keyword>
<dbReference type="Proteomes" id="UP000567179">
    <property type="component" value="Unassembled WGS sequence"/>
</dbReference>
<keyword evidence="2" id="KW-0812">Transmembrane</keyword>
<feature type="transmembrane region" description="Helical" evidence="2">
    <location>
        <begin position="27"/>
        <end position="44"/>
    </location>
</feature>
<feature type="transmembrane region" description="Helical" evidence="2">
    <location>
        <begin position="59"/>
        <end position="78"/>
    </location>
</feature>
<evidence type="ECO:0000256" key="1">
    <source>
        <dbReference type="SAM" id="MobiDB-lite"/>
    </source>
</evidence>
<organism evidence="3 4">
    <name type="scientific">Psilocybe cf. subviscida</name>
    <dbReference type="NCBI Taxonomy" id="2480587"/>
    <lineage>
        <taxon>Eukaryota</taxon>
        <taxon>Fungi</taxon>
        <taxon>Dikarya</taxon>
        <taxon>Basidiomycota</taxon>
        <taxon>Agaricomycotina</taxon>
        <taxon>Agaricomycetes</taxon>
        <taxon>Agaricomycetidae</taxon>
        <taxon>Agaricales</taxon>
        <taxon>Agaricineae</taxon>
        <taxon>Strophariaceae</taxon>
        <taxon>Psilocybe</taxon>
    </lineage>
</organism>
<sequence length="121" mass="13667">MERPELLSTGASYVPFPLSALMPRCRVFLFTGLIPFFICSYSFLPPASLLCMHTMDRDIAIAATLSSNLPSPLPYFFFRYQPPIMRKFSKSAKARAKKRAKRAASRQGQAVPQETETNMEL</sequence>
<evidence type="ECO:0000256" key="2">
    <source>
        <dbReference type="SAM" id="Phobius"/>
    </source>
</evidence>
<keyword evidence="4" id="KW-1185">Reference proteome</keyword>
<feature type="region of interest" description="Disordered" evidence="1">
    <location>
        <begin position="91"/>
        <end position="121"/>
    </location>
</feature>
<feature type="compositionally biased region" description="Basic residues" evidence="1">
    <location>
        <begin position="91"/>
        <end position="104"/>
    </location>
</feature>
<evidence type="ECO:0000313" key="3">
    <source>
        <dbReference type="EMBL" id="KAF5318724.1"/>
    </source>
</evidence>
<feature type="compositionally biased region" description="Polar residues" evidence="1">
    <location>
        <begin position="107"/>
        <end position="121"/>
    </location>
</feature>
<accession>A0A8H5B8H0</accession>
<name>A0A8H5B8H0_9AGAR</name>
<dbReference type="AlphaFoldDB" id="A0A8H5B8H0"/>
<protein>
    <submittedName>
        <fullName evidence="3">Uncharacterized protein</fullName>
    </submittedName>
</protein>